<gene>
    <name evidence="3" type="ORF">MICPUCDRAFT_51266</name>
</gene>
<evidence type="ECO:0000313" key="4">
    <source>
        <dbReference type="Proteomes" id="UP000001876"/>
    </source>
</evidence>
<dbReference type="Proteomes" id="UP000001876">
    <property type="component" value="Unassembled WGS sequence"/>
</dbReference>
<reference evidence="3 4" key="1">
    <citation type="journal article" date="2009" name="Science">
        <title>Green evolution and dynamic adaptations revealed by genomes of the marine picoeukaryotes Micromonas.</title>
        <authorList>
            <person name="Worden A.Z."/>
            <person name="Lee J.H."/>
            <person name="Mock T."/>
            <person name="Rouze P."/>
            <person name="Simmons M.P."/>
            <person name="Aerts A.L."/>
            <person name="Allen A.E."/>
            <person name="Cuvelier M.L."/>
            <person name="Derelle E."/>
            <person name="Everett M.V."/>
            <person name="Foulon E."/>
            <person name="Grimwood J."/>
            <person name="Gundlach H."/>
            <person name="Henrissat B."/>
            <person name="Napoli C."/>
            <person name="McDonald S.M."/>
            <person name="Parker M.S."/>
            <person name="Rombauts S."/>
            <person name="Salamov A."/>
            <person name="Von Dassow P."/>
            <person name="Badger J.H."/>
            <person name="Coutinho P.M."/>
            <person name="Demir E."/>
            <person name="Dubchak I."/>
            <person name="Gentemann C."/>
            <person name="Eikrem W."/>
            <person name="Gready J.E."/>
            <person name="John U."/>
            <person name="Lanier W."/>
            <person name="Lindquist E.A."/>
            <person name="Lucas S."/>
            <person name="Mayer K.F."/>
            <person name="Moreau H."/>
            <person name="Not F."/>
            <person name="Otillar R."/>
            <person name="Panaud O."/>
            <person name="Pangilinan J."/>
            <person name="Paulsen I."/>
            <person name="Piegu B."/>
            <person name="Poliakov A."/>
            <person name="Robbens S."/>
            <person name="Schmutz J."/>
            <person name="Toulza E."/>
            <person name="Wyss T."/>
            <person name="Zelensky A."/>
            <person name="Zhou K."/>
            <person name="Armbrust E.V."/>
            <person name="Bhattacharya D."/>
            <person name="Goodenough U.W."/>
            <person name="Van de Peer Y."/>
            <person name="Grigoriev I.V."/>
        </authorList>
    </citation>
    <scope>NUCLEOTIDE SEQUENCE [LARGE SCALE GENOMIC DNA]</scope>
    <source>
        <strain evidence="3 4">CCMP1545</strain>
    </source>
</reference>
<feature type="transmembrane region" description="Helical" evidence="2">
    <location>
        <begin position="12"/>
        <end position="34"/>
    </location>
</feature>
<evidence type="ECO:0000313" key="3">
    <source>
        <dbReference type="EMBL" id="EEH54139.1"/>
    </source>
</evidence>
<dbReference type="KEGG" id="mpp:MICPUCDRAFT_51266"/>
<feature type="transmembrane region" description="Helical" evidence="2">
    <location>
        <begin position="46"/>
        <end position="62"/>
    </location>
</feature>
<dbReference type="GeneID" id="9686949"/>
<evidence type="ECO:0000256" key="2">
    <source>
        <dbReference type="SAM" id="Phobius"/>
    </source>
</evidence>
<feature type="compositionally biased region" description="Basic and acidic residues" evidence="1">
    <location>
        <begin position="129"/>
        <end position="140"/>
    </location>
</feature>
<protein>
    <submittedName>
        <fullName evidence="3">Predicted protein</fullName>
    </submittedName>
</protein>
<keyword evidence="2" id="KW-0812">Transmembrane</keyword>
<dbReference type="RefSeq" id="XP_003061509.1">
    <property type="nucleotide sequence ID" value="XM_003061463.1"/>
</dbReference>
<evidence type="ECO:0000256" key="1">
    <source>
        <dbReference type="SAM" id="MobiDB-lite"/>
    </source>
</evidence>
<dbReference type="AlphaFoldDB" id="C1N153"/>
<keyword evidence="4" id="KW-1185">Reference proteome</keyword>
<organism evidence="4">
    <name type="scientific">Micromonas pusilla (strain CCMP1545)</name>
    <name type="common">Picoplanktonic green alga</name>
    <dbReference type="NCBI Taxonomy" id="564608"/>
    <lineage>
        <taxon>Eukaryota</taxon>
        <taxon>Viridiplantae</taxon>
        <taxon>Chlorophyta</taxon>
        <taxon>Mamiellophyceae</taxon>
        <taxon>Mamiellales</taxon>
        <taxon>Mamiellaceae</taxon>
        <taxon>Micromonas</taxon>
    </lineage>
</organism>
<feature type="region of interest" description="Disordered" evidence="1">
    <location>
        <begin position="105"/>
        <end position="146"/>
    </location>
</feature>
<name>C1N153_MICPC</name>
<accession>C1N153</accession>
<proteinExistence type="predicted"/>
<feature type="transmembrane region" description="Helical" evidence="2">
    <location>
        <begin position="82"/>
        <end position="101"/>
    </location>
</feature>
<sequence length="146" mass="16034">MTPATITEQNFPAVHLSCIFGAAHFFYAWVFFVLSTSSRCSALRLKIIRGYACGLSVFYLANLKYPAAGRAHDSMWEMPLPVLYSLSAAALFGSCGFENVFARRSQRNRKKPSAGEPTPPRVDAVGRQGEAKVNERRDAATRGPST</sequence>
<keyword evidence="2" id="KW-0472">Membrane</keyword>
<dbReference type="EMBL" id="GG663744">
    <property type="protein sequence ID" value="EEH54139.1"/>
    <property type="molecule type" value="Genomic_DNA"/>
</dbReference>
<keyword evidence="2" id="KW-1133">Transmembrane helix</keyword>